<dbReference type="SFLD" id="SFLDG01016">
    <property type="entry name" value="Prenyltransferase_Like_2"/>
    <property type="match status" value="1"/>
</dbReference>
<dbReference type="GO" id="GO:0005811">
    <property type="term" value="C:lipid droplet"/>
    <property type="evidence" value="ECO:0007669"/>
    <property type="project" value="InterPro"/>
</dbReference>
<dbReference type="FunFam" id="1.50.10.20:FF:000003">
    <property type="entry name" value="Terpene cyclase/mutase family member"/>
    <property type="match status" value="1"/>
</dbReference>
<keyword evidence="5" id="KW-0443">Lipid metabolism</keyword>
<feature type="compositionally biased region" description="Low complexity" evidence="7">
    <location>
        <begin position="122"/>
        <end position="134"/>
    </location>
</feature>
<proteinExistence type="inferred from homology"/>
<evidence type="ECO:0000256" key="4">
    <source>
        <dbReference type="ARBA" id="ARBA00022955"/>
    </source>
</evidence>
<dbReference type="EC" id="5.4.99.7" evidence="10"/>
<dbReference type="PANTHER" id="PTHR11764">
    <property type="entry name" value="TERPENE CYCLASE/MUTASE FAMILY MEMBER"/>
    <property type="match status" value="1"/>
</dbReference>
<dbReference type="NCBIfam" id="TIGR01787">
    <property type="entry name" value="squalene_cyclas"/>
    <property type="match status" value="1"/>
</dbReference>
<dbReference type="EMBL" id="JANBPU010000372">
    <property type="protein sequence ID" value="KAJ1912158.1"/>
    <property type="molecule type" value="Genomic_DNA"/>
</dbReference>
<dbReference type="OrthoDB" id="21502at2759"/>
<dbReference type="GO" id="GO:0000250">
    <property type="term" value="F:lanosterol synthase activity"/>
    <property type="evidence" value="ECO:0007669"/>
    <property type="project" value="UniProtKB-EC"/>
</dbReference>
<dbReference type="PANTHER" id="PTHR11764:SF20">
    <property type="entry name" value="LANOSTEROL SYNTHASE"/>
    <property type="match status" value="1"/>
</dbReference>
<feature type="domain" description="Squalene cyclase N-terminal" evidence="9">
    <location>
        <begin position="435"/>
        <end position="683"/>
    </location>
</feature>
<keyword evidence="4" id="KW-0752">Steroid biosynthesis</keyword>
<dbReference type="GO" id="GO:0006696">
    <property type="term" value="P:ergosterol biosynthetic process"/>
    <property type="evidence" value="ECO:0007669"/>
    <property type="project" value="TreeGrafter"/>
</dbReference>
<gene>
    <name evidence="10" type="primary">ERG7</name>
    <name evidence="10" type="ORF">H4219_005706</name>
</gene>
<dbReference type="InterPro" id="IPR018333">
    <property type="entry name" value="Squalene_cyclase"/>
</dbReference>
<protein>
    <submittedName>
        <fullName evidence="10">Lanosterol synthase (Oxidosqualene--lanosterol cyclase)</fullName>
        <ecNumber evidence="10">5.4.99.7</ecNumber>
    </submittedName>
</protein>
<dbReference type="InterPro" id="IPR008930">
    <property type="entry name" value="Terpenoid_cyclase/PrenylTrfase"/>
</dbReference>
<dbReference type="Gene3D" id="1.50.10.20">
    <property type="match status" value="2"/>
</dbReference>
<evidence type="ECO:0000256" key="2">
    <source>
        <dbReference type="ARBA" id="ARBA00022516"/>
    </source>
</evidence>
<evidence type="ECO:0000256" key="3">
    <source>
        <dbReference type="ARBA" id="ARBA00022737"/>
    </source>
</evidence>
<evidence type="ECO:0000256" key="1">
    <source>
        <dbReference type="ARBA" id="ARBA00009755"/>
    </source>
</evidence>
<comment type="caution">
    <text evidence="10">The sequence shown here is derived from an EMBL/GenBank/DDBJ whole genome shotgun (WGS) entry which is preliminary data.</text>
</comment>
<dbReference type="SUPFAM" id="SSF48239">
    <property type="entry name" value="Terpenoid cyclases/Protein prenyltransferases"/>
    <property type="match status" value="2"/>
</dbReference>
<dbReference type="Proteomes" id="UP001150538">
    <property type="component" value="Unassembled WGS sequence"/>
</dbReference>
<dbReference type="InterPro" id="IPR032697">
    <property type="entry name" value="SQ_cyclase_N"/>
</dbReference>
<dbReference type="CDD" id="cd02892">
    <property type="entry name" value="SQCY_1"/>
    <property type="match status" value="1"/>
</dbReference>
<evidence type="ECO:0000313" key="11">
    <source>
        <dbReference type="Proteomes" id="UP001150538"/>
    </source>
</evidence>
<feature type="compositionally biased region" description="Low complexity" evidence="7">
    <location>
        <begin position="170"/>
        <end position="179"/>
    </location>
</feature>
<comment type="similarity">
    <text evidence="1">Belongs to the terpene cyclase/mutase family.</text>
</comment>
<evidence type="ECO:0000313" key="10">
    <source>
        <dbReference type="EMBL" id="KAJ1912158.1"/>
    </source>
</evidence>
<name>A0A9W7ZLV4_9FUNG</name>
<reference evidence="10" key="1">
    <citation type="submission" date="2022-07" db="EMBL/GenBank/DDBJ databases">
        <title>Phylogenomic reconstructions and comparative analyses of Kickxellomycotina fungi.</title>
        <authorList>
            <person name="Reynolds N.K."/>
            <person name="Stajich J.E."/>
            <person name="Barry K."/>
            <person name="Grigoriev I.V."/>
            <person name="Crous P."/>
            <person name="Smith M.E."/>
        </authorList>
    </citation>
    <scope>NUCLEOTIDE SEQUENCE</scope>
    <source>
        <strain evidence="10">NBRC 100468</strain>
    </source>
</reference>
<dbReference type="AlphaFoldDB" id="A0A9W7ZLV4"/>
<evidence type="ECO:0000256" key="7">
    <source>
        <dbReference type="SAM" id="MobiDB-lite"/>
    </source>
</evidence>
<keyword evidence="2" id="KW-0444">Lipid biosynthesis</keyword>
<organism evidence="10 11">
    <name type="scientific">Mycoemilia scoparia</name>
    <dbReference type="NCBI Taxonomy" id="417184"/>
    <lineage>
        <taxon>Eukaryota</taxon>
        <taxon>Fungi</taxon>
        <taxon>Fungi incertae sedis</taxon>
        <taxon>Zoopagomycota</taxon>
        <taxon>Kickxellomycotina</taxon>
        <taxon>Kickxellomycetes</taxon>
        <taxon>Kickxellales</taxon>
        <taxon>Kickxellaceae</taxon>
        <taxon>Mycoemilia</taxon>
    </lineage>
</organism>
<sequence>MAPLVPPETMSPPPISQTSTIENHTVASAVTDDNLAANDSGCCGDDINNSTTKLLKTYNPTDSVPNIKLGLAKNYILTESTSSGGRGGGGGGSYNYQHYSLSKLSNPVKIDQITDDLSSIMSSSYPSSTHSIESTLTSGHVNTTATTTINGEATPDSKYNRSRSDTESGSSPTPTPNNSIKFPSLNQINTTASHYEQTQSGPKRCIIYLEPRHSSPLYRSLTAFFSAVTRVFGPSEAQQYHPHCSMTGYIPINDCDVVDQTTGGGVSLKSGEIVAAILRELDKGIRNDLVAAVDDGDLAKIVDEIKLVEIRSRSYFQPTTTTANKNDIDDNIVKREIMNVNPEAENYQTDLTRWRLLCERGRQIWKYYEPKPTSTNGSSGSASTALTDLGERPQSFIEKYWLGLPTSAPTSPPPKSTKQAAIKGFEFYKHLQDPDSGHWPGLYDGPMFITCGLGIAAYITGIEYDQYEKNEYIRYLFNRADPEDGGWGLHFEGKSSVFGTAMNYVFLRTLGVLPDHPNMIKARNTLHELGGATGISSWGKFWLSVLGVYEWEGLNPLPPELWLLPEALPIMPGNWWVHSRVVFMAMSQLYGTRRTFPLNELTQSLRKELYVQPYDTIDWSSQGDNVSDADRYVENTFLLKTLNKTLRGYERLHSSYLRKKALSENLLQIHLELDNTNYLCIAPVNFAINLVVAYYEDGPDSKYFQGMKDRMRDVVFMSPIGLTGCGTNGSQLWDTAFCVQACVDTGLADMDEYKTYMQNALKFLDETQIRHNPRDYQRCYRHQSKGAWPFSTYDQGYTVSDTTAEGLKAVLKIQAVDGIKPVIPEKYLCDSVDLLIGMQNPDDGFASYELIRGPKLMEHLNTAAIFKDIMIEYSYVECTTSVVLGLTEFRKSYPDYRANDIQETIDRALMFIKRIQRPDGGWVGSWGICFTYASQFALQALASVGQYYENSETARKGCDFLISKQNEDGGWGESYHSCEISEYVDHPDGSQVVNTAFALLSLMAAKYPDRKPIDKGIKLIMERQQPNGEWLQEGIEGVFNKYCMIAYPNFKFIFTIWALGKYAKIYGESEAPQ</sequence>
<dbReference type="Pfam" id="PF13243">
    <property type="entry name" value="SQHop_cyclase_C"/>
    <property type="match status" value="1"/>
</dbReference>
<evidence type="ECO:0000259" key="9">
    <source>
        <dbReference type="Pfam" id="PF13249"/>
    </source>
</evidence>
<feature type="domain" description="Squalene cyclase C-terminal" evidence="8">
    <location>
        <begin position="730"/>
        <end position="1063"/>
    </location>
</feature>
<evidence type="ECO:0000256" key="5">
    <source>
        <dbReference type="ARBA" id="ARBA00023098"/>
    </source>
</evidence>
<dbReference type="InterPro" id="IPR032696">
    <property type="entry name" value="SQ_cyclase_C"/>
</dbReference>
<feature type="region of interest" description="Disordered" evidence="7">
    <location>
        <begin position="122"/>
        <end position="184"/>
    </location>
</feature>
<dbReference type="GO" id="GO:0016104">
    <property type="term" value="P:triterpenoid biosynthetic process"/>
    <property type="evidence" value="ECO:0007669"/>
    <property type="project" value="InterPro"/>
</dbReference>
<accession>A0A9W7ZLV4</accession>
<evidence type="ECO:0000256" key="6">
    <source>
        <dbReference type="ARBA" id="ARBA00023235"/>
    </source>
</evidence>
<dbReference type="FunFam" id="1.50.10.20:FF:000002">
    <property type="entry name" value="Terpene cyclase/mutase family member"/>
    <property type="match status" value="1"/>
</dbReference>
<keyword evidence="3" id="KW-0677">Repeat</keyword>
<dbReference type="Pfam" id="PF13249">
    <property type="entry name" value="SQHop_cyclase_N"/>
    <property type="match status" value="1"/>
</dbReference>
<evidence type="ECO:0000259" key="8">
    <source>
        <dbReference type="Pfam" id="PF13243"/>
    </source>
</evidence>
<keyword evidence="6 10" id="KW-0413">Isomerase</keyword>
<keyword evidence="11" id="KW-1185">Reference proteome</keyword>
<dbReference type="Gene3D" id="6.20.120.20">
    <property type="match status" value="1"/>
</dbReference>